<reference evidence="1" key="1">
    <citation type="journal article" date="2019" name="bioRxiv">
        <title>The Genome of the Zebra Mussel, Dreissena polymorpha: A Resource for Invasive Species Research.</title>
        <authorList>
            <person name="McCartney M.A."/>
            <person name="Auch B."/>
            <person name="Kono T."/>
            <person name="Mallez S."/>
            <person name="Zhang Y."/>
            <person name="Obille A."/>
            <person name="Becker A."/>
            <person name="Abrahante J.E."/>
            <person name="Garbe J."/>
            <person name="Badalamenti J.P."/>
            <person name="Herman A."/>
            <person name="Mangelson H."/>
            <person name="Liachko I."/>
            <person name="Sullivan S."/>
            <person name="Sone E.D."/>
            <person name="Koren S."/>
            <person name="Silverstein K.A.T."/>
            <person name="Beckman K.B."/>
            <person name="Gohl D.M."/>
        </authorList>
    </citation>
    <scope>NUCLEOTIDE SEQUENCE</scope>
    <source>
        <strain evidence="1">Duluth1</strain>
        <tissue evidence="1">Whole animal</tissue>
    </source>
</reference>
<name>A0A9D3YTD3_DREPO</name>
<organism evidence="1 2">
    <name type="scientific">Dreissena polymorpha</name>
    <name type="common">Zebra mussel</name>
    <name type="synonym">Mytilus polymorpha</name>
    <dbReference type="NCBI Taxonomy" id="45954"/>
    <lineage>
        <taxon>Eukaryota</taxon>
        <taxon>Metazoa</taxon>
        <taxon>Spiralia</taxon>
        <taxon>Lophotrochozoa</taxon>
        <taxon>Mollusca</taxon>
        <taxon>Bivalvia</taxon>
        <taxon>Autobranchia</taxon>
        <taxon>Heteroconchia</taxon>
        <taxon>Euheterodonta</taxon>
        <taxon>Imparidentia</taxon>
        <taxon>Neoheterodontei</taxon>
        <taxon>Myida</taxon>
        <taxon>Dreissenoidea</taxon>
        <taxon>Dreissenidae</taxon>
        <taxon>Dreissena</taxon>
    </lineage>
</organism>
<dbReference type="Proteomes" id="UP000828390">
    <property type="component" value="Unassembled WGS sequence"/>
</dbReference>
<reference evidence="1" key="2">
    <citation type="submission" date="2020-11" db="EMBL/GenBank/DDBJ databases">
        <authorList>
            <person name="McCartney M.A."/>
            <person name="Auch B."/>
            <person name="Kono T."/>
            <person name="Mallez S."/>
            <person name="Becker A."/>
            <person name="Gohl D.M."/>
            <person name="Silverstein K.A.T."/>
            <person name="Koren S."/>
            <person name="Bechman K.B."/>
            <person name="Herman A."/>
            <person name="Abrahante J.E."/>
            <person name="Garbe J."/>
        </authorList>
    </citation>
    <scope>NUCLEOTIDE SEQUENCE</scope>
    <source>
        <strain evidence="1">Duluth1</strain>
        <tissue evidence="1">Whole animal</tissue>
    </source>
</reference>
<dbReference type="AlphaFoldDB" id="A0A9D3YTD3"/>
<evidence type="ECO:0000313" key="2">
    <source>
        <dbReference type="Proteomes" id="UP000828390"/>
    </source>
</evidence>
<gene>
    <name evidence="1" type="ORF">DPMN_078875</name>
</gene>
<protein>
    <submittedName>
        <fullName evidence="1">Uncharacterized protein</fullName>
    </submittedName>
</protein>
<accession>A0A9D3YTD3</accession>
<sequence length="80" mass="9005">MGSDTPWSTAEGHLYQTKVWTVISAIAVNTKICDIMFLKVKDDVRQVSFQSVSDGTLTRSGSTAEEVWRNVYGFHEDYSI</sequence>
<keyword evidence="2" id="KW-1185">Reference proteome</keyword>
<dbReference type="EMBL" id="JAIWYP010000015">
    <property type="protein sequence ID" value="KAH3703828.1"/>
    <property type="molecule type" value="Genomic_DNA"/>
</dbReference>
<proteinExistence type="predicted"/>
<comment type="caution">
    <text evidence="1">The sequence shown here is derived from an EMBL/GenBank/DDBJ whole genome shotgun (WGS) entry which is preliminary data.</text>
</comment>
<evidence type="ECO:0000313" key="1">
    <source>
        <dbReference type="EMBL" id="KAH3703828.1"/>
    </source>
</evidence>